<feature type="transmembrane region" description="Helical" evidence="6">
    <location>
        <begin position="75"/>
        <end position="100"/>
    </location>
</feature>
<evidence type="ECO:0000256" key="3">
    <source>
        <dbReference type="ARBA" id="ARBA00022692"/>
    </source>
</evidence>
<reference evidence="11 12" key="3">
    <citation type="submission" date="2021-03" db="EMBL/GenBank/DDBJ databases">
        <authorList>
            <person name="Stanton E."/>
        </authorList>
    </citation>
    <scope>NUCLEOTIDE SEQUENCE [LARGE SCALE GENOMIC DNA]</scope>
    <source>
        <strain evidence="11 12">2020EL-00037</strain>
    </source>
</reference>
<dbReference type="EMBL" id="DACXIC010000010">
    <property type="protein sequence ID" value="HAU4356775.1"/>
    <property type="molecule type" value="Genomic_DNA"/>
</dbReference>
<keyword evidence="4 6" id="KW-1133">Transmembrane helix</keyword>
<evidence type="ECO:0000313" key="13">
    <source>
        <dbReference type="Proteomes" id="UP000868497"/>
    </source>
</evidence>
<dbReference type="RefSeq" id="WP_004104448.1">
    <property type="nucleotide sequence ID" value="NZ_ABJALA020000004.1"/>
</dbReference>
<feature type="transmembrane region" description="Helical" evidence="6">
    <location>
        <begin position="223"/>
        <end position="241"/>
    </location>
</feature>
<evidence type="ECO:0000256" key="4">
    <source>
        <dbReference type="ARBA" id="ARBA00022989"/>
    </source>
</evidence>
<reference evidence="10" key="2">
    <citation type="submission" date="2019-09" db="EMBL/GenBank/DDBJ databases">
        <authorList>
            <consortium name="NCBI Pathogen Detection Project"/>
        </authorList>
    </citation>
    <scope>NUCLEOTIDE SEQUENCE</scope>
    <source>
        <strain evidence="10">AUSMDU00005748</strain>
        <strain evidence="9">R404</strain>
    </source>
</reference>
<dbReference type="Proteomes" id="UP000856143">
    <property type="component" value="Unassembled WGS sequence"/>
</dbReference>
<feature type="domain" description="EamA" evidence="7">
    <location>
        <begin position="10"/>
        <end position="146"/>
    </location>
</feature>
<evidence type="ECO:0000313" key="8">
    <source>
        <dbReference type="EMBL" id="EML7083981.1"/>
    </source>
</evidence>
<feature type="domain" description="EamA" evidence="7">
    <location>
        <begin position="164"/>
        <end position="296"/>
    </location>
</feature>
<dbReference type="GO" id="GO:0005886">
    <property type="term" value="C:plasma membrane"/>
    <property type="evidence" value="ECO:0007669"/>
    <property type="project" value="UniProtKB-SubCell"/>
</dbReference>
<evidence type="ECO:0000256" key="1">
    <source>
        <dbReference type="ARBA" id="ARBA00004651"/>
    </source>
</evidence>
<gene>
    <name evidence="10" type="ORF">F6W21_10590</name>
    <name evidence="9" type="ORF">I8Y21_003032</name>
    <name evidence="11" type="ORF">J7S78_00445</name>
    <name evidence="8" type="ORF">RYF40_004474</name>
</gene>
<accession>A0A169MAU6</accession>
<keyword evidence="2" id="KW-1003">Cell membrane</keyword>
<dbReference type="Proteomes" id="UP000868497">
    <property type="component" value="Unassembled WGS sequence"/>
</dbReference>
<dbReference type="InterPro" id="IPR051258">
    <property type="entry name" value="Diverse_Substrate_Transporter"/>
</dbReference>
<evidence type="ECO:0000256" key="6">
    <source>
        <dbReference type="SAM" id="Phobius"/>
    </source>
</evidence>
<feature type="transmembrane region" description="Helical" evidence="6">
    <location>
        <begin position="106"/>
        <end position="124"/>
    </location>
</feature>
<comment type="subcellular location">
    <subcellularLocation>
        <location evidence="1">Cell membrane</location>
        <topology evidence="1">Multi-pass membrane protein</topology>
    </subcellularLocation>
</comment>
<keyword evidence="5 6" id="KW-0472">Membrane</keyword>
<reference evidence="8" key="4">
    <citation type="submission" date="2024-02" db="EMBL/GenBank/DDBJ databases">
        <authorList>
            <consortium name="Clinical and Environmental Microbiology Branch: Whole genome sequencing antimicrobial resistance pathogens in the healthcare setting"/>
        </authorList>
    </citation>
    <scope>NUCLEOTIDE SEQUENCE</scope>
    <source>
        <strain evidence="8">2023BB-00086</strain>
    </source>
</reference>
<feature type="transmembrane region" description="Helical" evidence="6">
    <location>
        <begin position="159"/>
        <end position="178"/>
    </location>
</feature>
<feature type="transmembrane region" description="Helical" evidence="6">
    <location>
        <begin position="279"/>
        <end position="296"/>
    </location>
</feature>
<dbReference type="EMBL" id="ABNOCX020000011">
    <property type="protein sequence ID" value="EML7083981.1"/>
    <property type="molecule type" value="Genomic_DNA"/>
</dbReference>
<evidence type="ECO:0000256" key="5">
    <source>
        <dbReference type="ARBA" id="ARBA00023136"/>
    </source>
</evidence>
<sequence>MNKASSSQLIGVLFSVCAAFGFSFKAIFVKLAYEQATVDAITLLMLRMTLSLPFVILVALRVLRSGVPLQRRDYLLLLLLGIVGYYGSAILDFMGLRYITAGLERLILFTYPALTILIGVLFLGKRFEKKVLLALALSWSGILLAFVHDLQISGDMHSLVLGGGLIAAAALLYAIYNAGSEVAIRRMGSMKFSVLALLVSSLATQTHFYLAQPLSALNLPWQVYLWCGAMALFSTVLPIFWQSAAVQRIGAERAVLIGLLGPMLTVFFSWWLLGEPISLAQIAGTLLVMAGVLVVLRH</sequence>
<evidence type="ECO:0000259" key="7">
    <source>
        <dbReference type="Pfam" id="PF00892"/>
    </source>
</evidence>
<dbReference type="EMBL" id="JAGKON010000001">
    <property type="protein sequence ID" value="MBQ0598272.1"/>
    <property type="molecule type" value="Genomic_DNA"/>
</dbReference>
<feature type="transmembrane region" description="Helical" evidence="6">
    <location>
        <begin position="131"/>
        <end position="147"/>
    </location>
</feature>
<feature type="transmembrane region" description="Helical" evidence="6">
    <location>
        <begin position="253"/>
        <end position="273"/>
    </location>
</feature>
<protein>
    <submittedName>
        <fullName evidence="10">DMT family transporter</fullName>
    </submittedName>
</protein>
<proteinExistence type="predicted"/>
<reference evidence="10" key="1">
    <citation type="journal article" date="2018" name="Genome Biol.">
        <title>SKESA: strategic k-mer extension for scrupulous assemblies.</title>
        <authorList>
            <person name="Souvorov A."/>
            <person name="Agarwala R."/>
            <person name="Lipman D.J."/>
        </authorList>
    </citation>
    <scope>NUCLEOTIDE SEQUENCE</scope>
    <source>
        <strain evidence="10">AUSMDU00005748</strain>
        <strain evidence="9">R404</strain>
    </source>
</reference>
<dbReference type="InterPro" id="IPR037185">
    <property type="entry name" value="EmrE-like"/>
</dbReference>
<dbReference type="EMBL" id="DACSEO010000034">
    <property type="protein sequence ID" value="HAT1682333.1"/>
    <property type="molecule type" value="Genomic_DNA"/>
</dbReference>
<dbReference type="AlphaFoldDB" id="A0A169MAU6"/>
<dbReference type="PANTHER" id="PTHR42920:SF5">
    <property type="entry name" value="EAMA DOMAIN-CONTAINING PROTEIN"/>
    <property type="match status" value="1"/>
</dbReference>
<feature type="transmembrane region" description="Helical" evidence="6">
    <location>
        <begin position="41"/>
        <end position="63"/>
    </location>
</feature>
<name>A0A169MAU6_KLEOX</name>
<dbReference type="SUPFAM" id="SSF103481">
    <property type="entry name" value="Multidrug resistance efflux transporter EmrE"/>
    <property type="match status" value="2"/>
</dbReference>
<dbReference type="Proteomes" id="UP000673434">
    <property type="component" value="Unassembled WGS sequence"/>
</dbReference>
<evidence type="ECO:0000313" key="9">
    <source>
        <dbReference type="EMBL" id="HAT1682333.1"/>
    </source>
</evidence>
<comment type="caution">
    <text evidence="10">The sequence shown here is derived from an EMBL/GenBank/DDBJ whole genome shotgun (WGS) entry which is preliminary data.</text>
</comment>
<feature type="transmembrane region" description="Helical" evidence="6">
    <location>
        <begin position="190"/>
        <end position="211"/>
    </location>
</feature>
<evidence type="ECO:0000313" key="10">
    <source>
        <dbReference type="EMBL" id="HAU4356775.1"/>
    </source>
</evidence>
<dbReference type="Pfam" id="PF00892">
    <property type="entry name" value="EamA"/>
    <property type="match status" value="2"/>
</dbReference>
<dbReference type="PANTHER" id="PTHR42920">
    <property type="entry name" value="OS03G0707200 PROTEIN-RELATED"/>
    <property type="match status" value="1"/>
</dbReference>
<keyword evidence="3 6" id="KW-0812">Transmembrane</keyword>
<dbReference type="InterPro" id="IPR000620">
    <property type="entry name" value="EamA_dom"/>
</dbReference>
<keyword evidence="12" id="KW-1185">Reference proteome</keyword>
<evidence type="ECO:0000256" key="2">
    <source>
        <dbReference type="ARBA" id="ARBA00022475"/>
    </source>
</evidence>
<evidence type="ECO:0000313" key="11">
    <source>
        <dbReference type="EMBL" id="MBQ0598272.1"/>
    </source>
</evidence>
<organism evidence="10 13">
    <name type="scientific">Klebsiella oxytoca</name>
    <dbReference type="NCBI Taxonomy" id="571"/>
    <lineage>
        <taxon>Bacteria</taxon>
        <taxon>Pseudomonadati</taxon>
        <taxon>Pseudomonadota</taxon>
        <taxon>Gammaproteobacteria</taxon>
        <taxon>Enterobacterales</taxon>
        <taxon>Enterobacteriaceae</taxon>
        <taxon>Klebsiella/Raoultella group</taxon>
        <taxon>Klebsiella</taxon>
    </lineage>
</organism>
<evidence type="ECO:0000313" key="12">
    <source>
        <dbReference type="Proteomes" id="UP000673434"/>
    </source>
</evidence>
<dbReference type="Gene3D" id="1.10.3730.20">
    <property type="match status" value="1"/>
</dbReference>